<sequence>MKIDLAQARATVKELAEELEALDGTEVIDRPSRAARLQNSHTSRTLLRLSHLGDRVSVEIMGVYHDFKLRDDPPQAGDR</sequence>
<accession>A0AAU2A847</accession>
<dbReference type="AlphaFoldDB" id="A0AAU2A847"/>
<reference evidence="1" key="1">
    <citation type="submission" date="2022-10" db="EMBL/GenBank/DDBJ databases">
        <title>The complete genomes of actinobacterial strains from the NBC collection.</title>
        <authorList>
            <person name="Joergensen T.S."/>
            <person name="Alvarez Arevalo M."/>
            <person name="Sterndorff E.B."/>
            <person name="Faurdal D."/>
            <person name="Vuksanovic O."/>
            <person name="Mourched A.-S."/>
            <person name="Charusanti P."/>
            <person name="Shaw S."/>
            <person name="Blin K."/>
            <person name="Weber T."/>
        </authorList>
    </citation>
    <scope>NUCLEOTIDE SEQUENCE</scope>
    <source>
        <strain evidence="1">NBC_00093</strain>
    </source>
</reference>
<evidence type="ECO:0000313" key="1">
    <source>
        <dbReference type="EMBL" id="WTT19907.1"/>
    </source>
</evidence>
<organism evidence="1">
    <name type="scientific">Streptomyces sp. NBC_00093</name>
    <dbReference type="NCBI Taxonomy" id="2975649"/>
    <lineage>
        <taxon>Bacteria</taxon>
        <taxon>Bacillati</taxon>
        <taxon>Actinomycetota</taxon>
        <taxon>Actinomycetes</taxon>
        <taxon>Kitasatosporales</taxon>
        <taxon>Streptomycetaceae</taxon>
        <taxon>Streptomyces</taxon>
    </lineage>
</organism>
<proteinExistence type="predicted"/>
<dbReference type="EMBL" id="CP108222">
    <property type="protein sequence ID" value="WTT19907.1"/>
    <property type="molecule type" value="Genomic_DNA"/>
</dbReference>
<name>A0AAU2A847_9ACTN</name>
<protein>
    <submittedName>
        <fullName evidence="1">Uncharacterized protein</fullName>
    </submittedName>
</protein>
<gene>
    <name evidence="1" type="ORF">OHA22_32460</name>
</gene>